<feature type="transmembrane region" description="Helical" evidence="1">
    <location>
        <begin position="273"/>
        <end position="291"/>
    </location>
</feature>
<dbReference type="AlphaFoldDB" id="A0A4R1N9Y2"/>
<evidence type="ECO:0000313" key="4">
    <source>
        <dbReference type="Proteomes" id="UP000294555"/>
    </source>
</evidence>
<keyword evidence="4" id="KW-1185">Reference proteome</keyword>
<feature type="transmembrane region" description="Helical" evidence="1">
    <location>
        <begin position="149"/>
        <end position="169"/>
    </location>
</feature>
<dbReference type="InterPro" id="IPR002656">
    <property type="entry name" value="Acyl_transf_3_dom"/>
</dbReference>
<keyword evidence="1" id="KW-1133">Transmembrane helix</keyword>
<feature type="transmembrane region" description="Helical" evidence="1">
    <location>
        <begin position="181"/>
        <end position="199"/>
    </location>
</feature>
<protein>
    <submittedName>
        <fullName evidence="3">Peptidoglycan/LPS O-acetylase OafA/YrhL</fullName>
    </submittedName>
</protein>
<keyword evidence="1" id="KW-0472">Membrane</keyword>
<dbReference type="GO" id="GO:0016020">
    <property type="term" value="C:membrane"/>
    <property type="evidence" value="ECO:0007669"/>
    <property type="project" value="TreeGrafter"/>
</dbReference>
<dbReference type="PANTHER" id="PTHR23028">
    <property type="entry name" value="ACETYLTRANSFERASE"/>
    <property type="match status" value="1"/>
</dbReference>
<dbReference type="EMBL" id="SJOI01000001">
    <property type="protein sequence ID" value="TCL04072.1"/>
    <property type="molecule type" value="Genomic_DNA"/>
</dbReference>
<dbReference type="Pfam" id="PF01757">
    <property type="entry name" value="Acyl_transf_3"/>
    <property type="match status" value="1"/>
</dbReference>
<evidence type="ECO:0000313" key="3">
    <source>
        <dbReference type="EMBL" id="TCL04072.1"/>
    </source>
</evidence>
<dbReference type="InterPro" id="IPR050879">
    <property type="entry name" value="Acyltransferase_3"/>
</dbReference>
<feature type="transmembrane region" description="Helical" evidence="1">
    <location>
        <begin position="51"/>
        <end position="67"/>
    </location>
</feature>
<evidence type="ECO:0000259" key="2">
    <source>
        <dbReference type="Pfam" id="PF01757"/>
    </source>
</evidence>
<organism evidence="3 4">
    <name type="scientific">Sodalis ligni</name>
    <dbReference type="NCBI Taxonomy" id="2697027"/>
    <lineage>
        <taxon>Bacteria</taxon>
        <taxon>Pseudomonadati</taxon>
        <taxon>Pseudomonadota</taxon>
        <taxon>Gammaproteobacteria</taxon>
        <taxon>Enterobacterales</taxon>
        <taxon>Bruguierivoracaceae</taxon>
        <taxon>Sodalis</taxon>
    </lineage>
</organism>
<dbReference type="RefSeq" id="WP_165934153.1">
    <property type="nucleotide sequence ID" value="NZ_SJOI01000001.1"/>
</dbReference>
<feature type="transmembrane region" description="Helical" evidence="1">
    <location>
        <begin position="244"/>
        <end position="261"/>
    </location>
</feature>
<feature type="transmembrane region" description="Helical" evidence="1">
    <location>
        <begin position="21"/>
        <end position="39"/>
    </location>
</feature>
<feature type="transmembrane region" description="Helical" evidence="1">
    <location>
        <begin position="211"/>
        <end position="232"/>
    </location>
</feature>
<feature type="domain" description="Acyltransferase 3" evidence="2">
    <location>
        <begin position="14"/>
        <end position="323"/>
    </location>
</feature>
<proteinExistence type="predicted"/>
<feature type="transmembrane region" description="Helical" evidence="1">
    <location>
        <begin position="122"/>
        <end position="142"/>
    </location>
</feature>
<evidence type="ECO:0000256" key="1">
    <source>
        <dbReference type="SAM" id="Phobius"/>
    </source>
</evidence>
<reference evidence="3 4" key="1">
    <citation type="submission" date="2019-02" db="EMBL/GenBank/DDBJ databases">
        <title>Investigation of anaerobic lignin degradation for improved lignocellulosic biofuels.</title>
        <authorList>
            <person name="Deangelis K."/>
        </authorList>
    </citation>
    <scope>NUCLEOTIDE SEQUENCE [LARGE SCALE GENOMIC DNA]</scope>
    <source>
        <strain evidence="3 4">159R</strain>
    </source>
</reference>
<accession>A0A4R1N9Y2</accession>
<dbReference type="GO" id="GO:0016747">
    <property type="term" value="F:acyltransferase activity, transferring groups other than amino-acyl groups"/>
    <property type="evidence" value="ECO:0007669"/>
    <property type="project" value="InterPro"/>
</dbReference>
<dbReference type="PANTHER" id="PTHR23028:SF53">
    <property type="entry name" value="ACYL_TRANSF_3 DOMAIN-CONTAINING PROTEIN"/>
    <property type="match status" value="1"/>
</dbReference>
<keyword evidence="1" id="KW-0812">Transmembrane</keyword>
<gene>
    <name evidence="3" type="ORF">EZJ58_2174</name>
</gene>
<feature type="transmembrane region" description="Helical" evidence="1">
    <location>
        <begin position="87"/>
        <end position="110"/>
    </location>
</feature>
<sequence>MINSKIGDSFRFPAADGIRGLAILIVLVAHCVGMFFPLIGDKIPGSAKIGVWLFFALSSFLLTNVFVKKGFSIKNISSYILGRIIRIIPLFILTLIVYCSFGYFSANYALAIFKLNTPWGHLWTIPVEFKFYALLPFIAYLLIKVQSNFGSIAMIVAAVMIISIQQWFYPYFEVKSSSTDMTGYISAFIPGMCCALLLSSHVFKKNSVSDFICYVILIGIGLSIPQIRKIFFGIPIDNYLLNKHAHFAVAWSFFIFFALSSNGKINKIFCSQALRLLGRWSFSIYLFHWIVYTEIMKHHMESYVWAFLAFSLAIIIGGLVCSVIERPLENGRHFLMRNA</sequence>
<comment type="caution">
    <text evidence="3">The sequence shown here is derived from an EMBL/GenBank/DDBJ whole genome shotgun (WGS) entry which is preliminary data.</text>
</comment>
<dbReference type="GO" id="GO:0000271">
    <property type="term" value="P:polysaccharide biosynthetic process"/>
    <property type="evidence" value="ECO:0007669"/>
    <property type="project" value="TreeGrafter"/>
</dbReference>
<feature type="transmembrane region" description="Helical" evidence="1">
    <location>
        <begin position="303"/>
        <end position="324"/>
    </location>
</feature>
<dbReference type="Proteomes" id="UP000294555">
    <property type="component" value="Unassembled WGS sequence"/>
</dbReference>
<name>A0A4R1N9Y2_9GAMM</name>